<protein>
    <recommendedName>
        <fullName evidence="4">DNA mismatch repair protein MutL</fullName>
    </recommendedName>
</protein>
<dbReference type="InterPro" id="IPR036890">
    <property type="entry name" value="HATPase_C_sf"/>
</dbReference>
<dbReference type="NCBIfam" id="NF000950">
    <property type="entry name" value="PRK00095.1-3"/>
    <property type="match status" value="1"/>
</dbReference>
<dbReference type="SUPFAM" id="SSF118116">
    <property type="entry name" value="DNA mismatch repair protein MutL"/>
    <property type="match status" value="1"/>
</dbReference>
<feature type="domain" description="DNA mismatch repair protein S5" evidence="7">
    <location>
        <begin position="206"/>
        <end position="324"/>
    </location>
</feature>
<dbReference type="EMBL" id="FWXK01000003">
    <property type="protein sequence ID" value="SMC37059.1"/>
    <property type="molecule type" value="Genomic_DNA"/>
</dbReference>
<feature type="compositionally biased region" description="Polar residues" evidence="5">
    <location>
        <begin position="384"/>
        <end position="404"/>
    </location>
</feature>
<evidence type="ECO:0000313" key="8">
    <source>
        <dbReference type="EMBL" id="SMC37059.1"/>
    </source>
</evidence>
<dbReference type="SUPFAM" id="SSF54211">
    <property type="entry name" value="Ribosomal protein S5 domain 2-like"/>
    <property type="match status" value="1"/>
</dbReference>
<comment type="similarity">
    <text evidence="1 4">Belongs to the DNA mismatch repair MutL/HexB family.</text>
</comment>
<dbReference type="GO" id="GO:0032300">
    <property type="term" value="C:mismatch repair complex"/>
    <property type="evidence" value="ECO:0007669"/>
    <property type="project" value="InterPro"/>
</dbReference>
<keyword evidence="2 4" id="KW-0227">DNA damage</keyword>
<dbReference type="CDD" id="cd16926">
    <property type="entry name" value="HATPase_MutL-MLH-PMS-like"/>
    <property type="match status" value="1"/>
</dbReference>
<dbReference type="InterPro" id="IPR014790">
    <property type="entry name" value="MutL_C"/>
</dbReference>
<dbReference type="Gene3D" id="3.30.230.10">
    <property type="match status" value="1"/>
</dbReference>
<dbReference type="InterPro" id="IPR014721">
    <property type="entry name" value="Ribsml_uS5_D2-typ_fold_subgr"/>
</dbReference>
<evidence type="ECO:0000313" key="9">
    <source>
        <dbReference type="Proteomes" id="UP000243884"/>
    </source>
</evidence>
<dbReference type="InterPro" id="IPR042120">
    <property type="entry name" value="MutL_C_dimsub"/>
</dbReference>
<dbReference type="Gene3D" id="3.30.1370.100">
    <property type="entry name" value="MutL, C-terminal domain, regulatory subdomain"/>
    <property type="match status" value="1"/>
</dbReference>
<dbReference type="CDD" id="cd00782">
    <property type="entry name" value="MutL_Trans"/>
    <property type="match status" value="1"/>
</dbReference>
<dbReference type="HAMAP" id="MF_00149">
    <property type="entry name" value="DNA_mis_repair"/>
    <property type="match status" value="1"/>
</dbReference>
<dbReference type="Gene3D" id="3.30.565.10">
    <property type="entry name" value="Histidine kinase-like ATPase, C-terminal domain"/>
    <property type="match status" value="1"/>
</dbReference>
<dbReference type="PANTHER" id="PTHR10073">
    <property type="entry name" value="DNA MISMATCH REPAIR PROTEIN MLH, PMS, MUTL"/>
    <property type="match status" value="1"/>
</dbReference>
<dbReference type="RefSeq" id="WP_084098837.1">
    <property type="nucleotide sequence ID" value="NZ_FWXK01000003.1"/>
</dbReference>
<keyword evidence="3 4" id="KW-0234">DNA repair</keyword>
<dbReference type="Gene3D" id="3.30.1540.20">
    <property type="entry name" value="MutL, C-terminal domain, dimerisation subdomain"/>
    <property type="match status" value="1"/>
</dbReference>
<dbReference type="InterPro" id="IPR038973">
    <property type="entry name" value="MutL/Mlh/Pms-like"/>
</dbReference>
<proteinExistence type="inferred from homology"/>
<dbReference type="STRING" id="371602.SAMN04487984_0806"/>
<dbReference type="AlphaFoldDB" id="A0A1W1YLN9"/>
<keyword evidence="9" id="KW-1185">Reference proteome</keyword>
<accession>A0A1W1YLN9</accession>
<evidence type="ECO:0000256" key="1">
    <source>
        <dbReference type="ARBA" id="ARBA00006082"/>
    </source>
</evidence>
<dbReference type="GO" id="GO:0016887">
    <property type="term" value="F:ATP hydrolysis activity"/>
    <property type="evidence" value="ECO:0007669"/>
    <property type="project" value="InterPro"/>
</dbReference>
<dbReference type="GO" id="GO:0006298">
    <property type="term" value="P:mismatch repair"/>
    <property type="evidence" value="ECO:0007669"/>
    <property type="project" value="UniProtKB-UniRule"/>
</dbReference>
<dbReference type="GO" id="GO:0005524">
    <property type="term" value="F:ATP binding"/>
    <property type="evidence" value="ECO:0007669"/>
    <property type="project" value="InterPro"/>
</dbReference>
<dbReference type="InterPro" id="IPR002099">
    <property type="entry name" value="MutL/Mlh/PMS"/>
</dbReference>
<dbReference type="GO" id="GO:0030983">
    <property type="term" value="F:mismatched DNA binding"/>
    <property type="evidence" value="ECO:0007669"/>
    <property type="project" value="InterPro"/>
</dbReference>
<evidence type="ECO:0000256" key="4">
    <source>
        <dbReference type="HAMAP-Rule" id="MF_00149"/>
    </source>
</evidence>
<evidence type="ECO:0000256" key="5">
    <source>
        <dbReference type="SAM" id="MobiDB-lite"/>
    </source>
</evidence>
<dbReference type="InterPro" id="IPR020568">
    <property type="entry name" value="Ribosomal_Su5_D2-typ_SF"/>
</dbReference>
<dbReference type="SMART" id="SM01340">
    <property type="entry name" value="DNA_mis_repair"/>
    <property type="match status" value="1"/>
</dbReference>
<dbReference type="SUPFAM" id="SSF55874">
    <property type="entry name" value="ATPase domain of HSP90 chaperone/DNA topoisomerase II/histidine kinase"/>
    <property type="match status" value="1"/>
</dbReference>
<comment type="function">
    <text evidence="4">This protein is involved in the repair of mismatches in DNA. It is required for dam-dependent methyl-directed DNA mismatch repair. May act as a 'molecular matchmaker', a protein that promotes the formation of a stable complex between two or more DNA-binding proteins in an ATP-dependent manner without itself being part of a final effector complex.</text>
</comment>
<dbReference type="Proteomes" id="UP000243884">
    <property type="component" value="Unassembled WGS sequence"/>
</dbReference>
<evidence type="ECO:0000259" key="7">
    <source>
        <dbReference type="SMART" id="SM01340"/>
    </source>
</evidence>
<name>A0A1W1YLN9_9LACT</name>
<evidence type="ECO:0000259" key="6">
    <source>
        <dbReference type="SMART" id="SM00853"/>
    </source>
</evidence>
<sequence>MAIQELPTQVANQIAAGEVVERPASVVKELVENAIDANASEIIVSVEEAGLRAIQITDNGQGMSTSDAQLAFKRHATSKIHSHHDLFRIRTLGFRGEALPSIASVSEIHLETSDGHEGTELTLNAGEIVDQQSSHLRQGTTIRVENLFFNTPARLKYVKSLQTELSHITDIINREALSHPDIRFIYEHDGKSLLETNGKGRVEEVLSAIYGYHQAKQLLPIKGESLNFEVTGFVSNPSLTRASKNYLSLFVNGRYIKNYVLNQAILKGYGSKLMIGRYPIAAIYITLDPQLVDVNVHPTKQEVRISSEDDLYHLIQQSVDQAITPVQRIPSTGQETPNVTIDNKALGHQQVSTEKDRGVQSRLDFNSQSVSTSELPAKEKILDDSTQPPTTNYAQEQSNESDNVVNEDHFMPEYLKPYAHEKQEIKDASSDQGTYLNTEELESVPTNHQSSVWRTVKLVQQTDEQSFNNQFPDLVYAGQIQGTYLACYDETGMYLVDQHAAQERIKYEYYREAIALQGQDLQNLLIPYVLEFTQAEKQKIDQMLPRLVDMGIILEPFGNNSYALQKHPLWMGNKNIEHIVEELIQLALDDPDATVKDYREATAIMMSCKRSIKANHHLDASEANQLLNDLAHTTNPYNCPHGRPVLIHFSNYEIERLFKRIQDPHQSPKD</sequence>
<organism evidence="8 9">
    <name type="scientific">Aerococcus suis</name>
    <dbReference type="NCBI Taxonomy" id="371602"/>
    <lineage>
        <taxon>Bacteria</taxon>
        <taxon>Bacillati</taxon>
        <taxon>Bacillota</taxon>
        <taxon>Bacilli</taxon>
        <taxon>Lactobacillales</taxon>
        <taxon>Aerococcaceae</taxon>
        <taxon>Aerococcus</taxon>
    </lineage>
</organism>
<dbReference type="NCBIfam" id="TIGR00585">
    <property type="entry name" value="mutl"/>
    <property type="match status" value="1"/>
</dbReference>
<dbReference type="GO" id="GO:0140664">
    <property type="term" value="F:ATP-dependent DNA damage sensor activity"/>
    <property type="evidence" value="ECO:0007669"/>
    <property type="project" value="InterPro"/>
</dbReference>
<dbReference type="InterPro" id="IPR014762">
    <property type="entry name" value="DNA_mismatch_repair_CS"/>
</dbReference>
<reference evidence="9" key="1">
    <citation type="submission" date="2017-04" db="EMBL/GenBank/DDBJ databases">
        <authorList>
            <person name="Varghese N."/>
            <person name="Submissions S."/>
        </authorList>
    </citation>
    <scope>NUCLEOTIDE SEQUENCE [LARGE SCALE GENOMIC DNA]</scope>
    <source>
        <strain evidence="9">DSM 21500</strain>
    </source>
</reference>
<gene>
    <name evidence="4" type="primary">mutL</name>
    <name evidence="8" type="ORF">SAMN04487984_0806</name>
</gene>
<dbReference type="InterPro" id="IPR020667">
    <property type="entry name" value="DNA_mismatch_repair_MutL"/>
</dbReference>
<dbReference type="Pfam" id="PF13589">
    <property type="entry name" value="HATPase_c_3"/>
    <property type="match status" value="1"/>
</dbReference>
<evidence type="ECO:0000256" key="3">
    <source>
        <dbReference type="ARBA" id="ARBA00023204"/>
    </source>
</evidence>
<dbReference type="PANTHER" id="PTHR10073:SF12">
    <property type="entry name" value="DNA MISMATCH REPAIR PROTEIN MLH1"/>
    <property type="match status" value="1"/>
</dbReference>
<dbReference type="InterPro" id="IPR013507">
    <property type="entry name" value="DNA_mismatch_S5_2-like"/>
</dbReference>
<feature type="region of interest" description="Disordered" evidence="5">
    <location>
        <begin position="347"/>
        <end position="404"/>
    </location>
</feature>
<dbReference type="OrthoDB" id="9763467at2"/>
<dbReference type="Pfam" id="PF08676">
    <property type="entry name" value="MutL_C"/>
    <property type="match status" value="1"/>
</dbReference>
<dbReference type="SMART" id="SM00853">
    <property type="entry name" value="MutL_C"/>
    <property type="match status" value="1"/>
</dbReference>
<feature type="domain" description="MutL C-terminal dimerisation" evidence="6">
    <location>
        <begin position="476"/>
        <end position="618"/>
    </location>
</feature>
<feature type="compositionally biased region" description="Polar residues" evidence="5">
    <location>
        <begin position="363"/>
        <end position="374"/>
    </location>
</feature>
<dbReference type="Pfam" id="PF01119">
    <property type="entry name" value="DNA_mis_repair"/>
    <property type="match status" value="1"/>
</dbReference>
<dbReference type="FunFam" id="3.30.565.10:FF:000003">
    <property type="entry name" value="DNA mismatch repair endonuclease MutL"/>
    <property type="match status" value="1"/>
</dbReference>
<dbReference type="InterPro" id="IPR037198">
    <property type="entry name" value="MutL_C_sf"/>
</dbReference>
<dbReference type="PROSITE" id="PS00058">
    <property type="entry name" value="DNA_MISMATCH_REPAIR_1"/>
    <property type="match status" value="1"/>
</dbReference>
<dbReference type="InterPro" id="IPR042121">
    <property type="entry name" value="MutL_C_regsub"/>
</dbReference>
<evidence type="ECO:0000256" key="2">
    <source>
        <dbReference type="ARBA" id="ARBA00022763"/>
    </source>
</evidence>